<evidence type="ECO:0000256" key="1">
    <source>
        <dbReference type="SAM" id="Phobius"/>
    </source>
</evidence>
<reference evidence="2" key="1">
    <citation type="journal article" date="2014" name="Int. J. Syst. Evol. Microbiol.">
        <title>Complete genome sequence of Corynebacterium casei LMG S-19264T (=DSM 44701T), isolated from a smear-ripened cheese.</title>
        <authorList>
            <consortium name="US DOE Joint Genome Institute (JGI-PGF)"/>
            <person name="Walter F."/>
            <person name="Albersmeier A."/>
            <person name="Kalinowski J."/>
            <person name="Ruckert C."/>
        </authorList>
    </citation>
    <scope>NUCLEOTIDE SEQUENCE</scope>
    <source>
        <strain evidence="2">CGMCC 1.12153</strain>
    </source>
</reference>
<comment type="caution">
    <text evidence="2">The sequence shown here is derived from an EMBL/GenBank/DDBJ whole genome shotgun (WGS) entry which is preliminary data.</text>
</comment>
<keyword evidence="3" id="KW-1185">Reference proteome</keyword>
<dbReference type="AlphaFoldDB" id="A0A917EY11"/>
<keyword evidence="1" id="KW-1133">Transmembrane helix</keyword>
<name>A0A917EY11_HALAA</name>
<protein>
    <submittedName>
        <fullName evidence="2">Uncharacterized protein</fullName>
    </submittedName>
</protein>
<gene>
    <name evidence="2" type="ORF">GCM10010954_32590</name>
</gene>
<feature type="transmembrane region" description="Helical" evidence="1">
    <location>
        <begin position="26"/>
        <end position="44"/>
    </location>
</feature>
<reference evidence="2" key="2">
    <citation type="submission" date="2020-09" db="EMBL/GenBank/DDBJ databases">
        <authorList>
            <person name="Sun Q."/>
            <person name="Zhou Y."/>
        </authorList>
    </citation>
    <scope>NUCLEOTIDE SEQUENCE</scope>
    <source>
        <strain evidence="2">CGMCC 1.12153</strain>
    </source>
</reference>
<accession>A0A917EY11</accession>
<dbReference type="Proteomes" id="UP000660110">
    <property type="component" value="Unassembled WGS sequence"/>
</dbReference>
<keyword evidence="1" id="KW-0472">Membrane</keyword>
<organism evidence="2 3">
    <name type="scientific">Halobacillus andaensis</name>
    <dbReference type="NCBI Taxonomy" id="1176239"/>
    <lineage>
        <taxon>Bacteria</taxon>
        <taxon>Bacillati</taxon>
        <taxon>Bacillota</taxon>
        <taxon>Bacilli</taxon>
        <taxon>Bacillales</taxon>
        <taxon>Bacillaceae</taxon>
        <taxon>Halobacillus</taxon>
    </lineage>
</organism>
<dbReference type="EMBL" id="BMEL01000004">
    <property type="protein sequence ID" value="GGF30910.1"/>
    <property type="molecule type" value="Genomic_DNA"/>
</dbReference>
<proteinExistence type="predicted"/>
<evidence type="ECO:0000313" key="3">
    <source>
        <dbReference type="Proteomes" id="UP000660110"/>
    </source>
</evidence>
<sequence>MFYLMFALFFTVYLLAGYFTPLEFSSTGAALSVALILANLYMFFKSRKTAKDKQESHRS</sequence>
<keyword evidence="1" id="KW-0812">Transmembrane</keyword>
<evidence type="ECO:0000313" key="2">
    <source>
        <dbReference type="EMBL" id="GGF30910.1"/>
    </source>
</evidence>